<keyword evidence="4" id="KW-1185">Reference proteome</keyword>
<sequence>MAWAPLLLTLLTYCSGSSSQFVLTQTPSVSVSLGLNVTLPCTLPSGYRINSYNVRWHQQKPGSAPRFVSHYYTSSEQGRGSGIPERFTVSPDTSNKLWNLVISGVQAEDEADYYCVVWHSRSNSHHSDTVRWGTET</sequence>
<feature type="domain" description="Ig-like" evidence="2">
    <location>
        <begin position="5"/>
        <end position="131"/>
    </location>
</feature>
<feature type="signal peptide" evidence="1">
    <location>
        <begin position="1"/>
        <end position="19"/>
    </location>
</feature>
<dbReference type="InterPro" id="IPR036179">
    <property type="entry name" value="Ig-like_dom_sf"/>
</dbReference>
<reference evidence="3" key="1">
    <citation type="submission" date="2025-08" db="UniProtKB">
        <authorList>
            <consortium name="Ensembl"/>
        </authorList>
    </citation>
    <scope>IDENTIFICATION</scope>
</reference>
<dbReference type="PROSITE" id="PS50835">
    <property type="entry name" value="IG_LIKE"/>
    <property type="match status" value="1"/>
</dbReference>
<dbReference type="InterPro" id="IPR013783">
    <property type="entry name" value="Ig-like_fold"/>
</dbReference>
<name>A0A8C8S2A2_9SAUR</name>
<dbReference type="Gene3D" id="2.60.40.10">
    <property type="entry name" value="Immunoglobulins"/>
    <property type="match status" value="1"/>
</dbReference>
<evidence type="ECO:0000256" key="1">
    <source>
        <dbReference type="SAM" id="SignalP"/>
    </source>
</evidence>
<evidence type="ECO:0000259" key="2">
    <source>
        <dbReference type="PROSITE" id="PS50835"/>
    </source>
</evidence>
<dbReference type="AlphaFoldDB" id="A0A8C8S2A2"/>
<keyword evidence="1" id="KW-0732">Signal</keyword>
<dbReference type="SMART" id="SM00406">
    <property type="entry name" value="IGv"/>
    <property type="match status" value="1"/>
</dbReference>
<dbReference type="SMART" id="SM00409">
    <property type="entry name" value="IG"/>
    <property type="match status" value="1"/>
</dbReference>
<dbReference type="Proteomes" id="UP000694393">
    <property type="component" value="Unplaced"/>
</dbReference>
<accession>A0A8C8S2A2</accession>
<evidence type="ECO:0000313" key="3">
    <source>
        <dbReference type="Ensembl" id="ENSPCEP00000014223.1"/>
    </source>
</evidence>
<dbReference type="InterPro" id="IPR003599">
    <property type="entry name" value="Ig_sub"/>
</dbReference>
<feature type="chain" id="PRO_5034935485" description="Ig-like domain-containing protein" evidence="1">
    <location>
        <begin position="20"/>
        <end position="136"/>
    </location>
</feature>
<reference evidence="3" key="2">
    <citation type="submission" date="2025-09" db="UniProtKB">
        <authorList>
            <consortium name="Ensembl"/>
        </authorList>
    </citation>
    <scope>IDENTIFICATION</scope>
</reference>
<organism evidence="3 4">
    <name type="scientific">Pelusios castaneus</name>
    <name type="common">West African mud turtle</name>
    <dbReference type="NCBI Taxonomy" id="367368"/>
    <lineage>
        <taxon>Eukaryota</taxon>
        <taxon>Metazoa</taxon>
        <taxon>Chordata</taxon>
        <taxon>Craniata</taxon>
        <taxon>Vertebrata</taxon>
        <taxon>Euteleostomi</taxon>
        <taxon>Archelosauria</taxon>
        <taxon>Testudinata</taxon>
        <taxon>Testudines</taxon>
        <taxon>Pleurodira</taxon>
        <taxon>Pelomedusidae</taxon>
        <taxon>Pelusios</taxon>
    </lineage>
</organism>
<dbReference type="PANTHER" id="PTHR23267">
    <property type="entry name" value="IMMUNOGLOBULIN LIGHT CHAIN"/>
    <property type="match status" value="1"/>
</dbReference>
<evidence type="ECO:0000313" key="4">
    <source>
        <dbReference type="Proteomes" id="UP000694393"/>
    </source>
</evidence>
<dbReference type="SUPFAM" id="SSF48726">
    <property type="entry name" value="Immunoglobulin"/>
    <property type="match status" value="1"/>
</dbReference>
<dbReference type="Ensembl" id="ENSPCET00000014744.1">
    <property type="protein sequence ID" value="ENSPCEP00000014223.1"/>
    <property type="gene ID" value="ENSPCEG00000011282.1"/>
</dbReference>
<dbReference type="Pfam" id="PF07686">
    <property type="entry name" value="V-set"/>
    <property type="match status" value="1"/>
</dbReference>
<protein>
    <recommendedName>
        <fullName evidence="2">Ig-like domain-containing protein</fullName>
    </recommendedName>
</protein>
<dbReference type="InterPro" id="IPR013106">
    <property type="entry name" value="Ig_V-set"/>
</dbReference>
<dbReference type="InterPro" id="IPR050150">
    <property type="entry name" value="IgV_Light_Chain"/>
</dbReference>
<dbReference type="InterPro" id="IPR007110">
    <property type="entry name" value="Ig-like_dom"/>
</dbReference>
<proteinExistence type="predicted"/>